<dbReference type="Proteomes" id="UP000027142">
    <property type="component" value="Chromosome"/>
</dbReference>
<dbReference type="PATRIC" id="fig|1246626.3.peg.1380"/>
<dbReference type="AlphaFoldDB" id="A0A060M0A4"/>
<organism evidence="1 2">
    <name type="scientific">Shouchella lehensis G1</name>
    <dbReference type="NCBI Taxonomy" id="1246626"/>
    <lineage>
        <taxon>Bacteria</taxon>
        <taxon>Bacillati</taxon>
        <taxon>Bacillota</taxon>
        <taxon>Bacilli</taxon>
        <taxon>Bacillales</taxon>
        <taxon>Bacillaceae</taxon>
        <taxon>Shouchella</taxon>
    </lineage>
</organism>
<evidence type="ECO:0000313" key="2">
    <source>
        <dbReference type="Proteomes" id="UP000027142"/>
    </source>
</evidence>
<dbReference type="RefSeq" id="WP_158318513.1">
    <property type="nucleotide sequence ID" value="NZ_CP003923.1"/>
</dbReference>
<sequence>MRVHGKQEVRKAIQDSMDQIQQHEANTVYARLECGVTPNEIIFMKKALMRN</sequence>
<keyword evidence="2" id="KW-1185">Reference proteome</keyword>
<reference evidence="1 2" key="1">
    <citation type="journal article" date="2014" name="Gene">
        <title>A comparative genomic analysis of the alkalitolerant soil bacterium Bacillus lehensis G1.</title>
        <authorList>
            <person name="Noor Y.M."/>
            <person name="Samsulrizal N.H."/>
            <person name="Jema'on N.A."/>
            <person name="Low K.O."/>
            <person name="Ramli A.N."/>
            <person name="Alias N.I."/>
            <person name="Damis S.I."/>
            <person name="Fuzi S.F."/>
            <person name="Isa M.N."/>
            <person name="Murad A.M."/>
            <person name="Raih M.F."/>
            <person name="Bakar F.D."/>
            <person name="Najimudin N."/>
            <person name="Mahadi N.M."/>
            <person name="Illias R.M."/>
        </authorList>
    </citation>
    <scope>NUCLEOTIDE SEQUENCE [LARGE SCALE GENOMIC DNA]</scope>
    <source>
        <strain evidence="1 2">G1</strain>
    </source>
</reference>
<name>A0A060M0A4_9BACI</name>
<dbReference type="HOGENOM" id="CLU_3095599_0_0_9"/>
<dbReference type="STRING" id="1246626.BleG1_1390"/>
<dbReference type="KEGG" id="ble:BleG1_1390"/>
<accession>A0A060M0A4</accession>
<dbReference type="EMBL" id="CP003923">
    <property type="protein sequence ID" value="AIC93973.1"/>
    <property type="molecule type" value="Genomic_DNA"/>
</dbReference>
<protein>
    <submittedName>
        <fullName evidence="1">Uncharacterized protein</fullName>
    </submittedName>
</protein>
<evidence type="ECO:0000313" key="1">
    <source>
        <dbReference type="EMBL" id="AIC93973.1"/>
    </source>
</evidence>
<proteinExistence type="predicted"/>
<gene>
    <name evidence="1" type="ORF">BleG1_1390</name>
</gene>